<evidence type="ECO:0000313" key="11">
    <source>
        <dbReference type="Proteomes" id="UP000184501"/>
    </source>
</evidence>
<accession>A0A1M5FE21</accession>
<dbReference type="CDD" id="cd17321">
    <property type="entry name" value="MFS_MMR_MDR_like"/>
    <property type="match status" value="1"/>
</dbReference>
<feature type="transmembrane region" description="Helical" evidence="8">
    <location>
        <begin position="450"/>
        <end position="472"/>
    </location>
</feature>
<keyword evidence="4 8" id="KW-0812">Transmembrane</keyword>
<comment type="subcellular location">
    <subcellularLocation>
        <location evidence="1">Cell membrane</location>
        <topology evidence="1">Multi-pass membrane protein</topology>
    </subcellularLocation>
</comment>
<evidence type="ECO:0000313" key="10">
    <source>
        <dbReference type="EMBL" id="SHF89814.1"/>
    </source>
</evidence>
<dbReference type="InterPro" id="IPR036259">
    <property type="entry name" value="MFS_trans_sf"/>
</dbReference>
<dbReference type="Gene3D" id="1.20.1250.20">
    <property type="entry name" value="MFS general substrate transporter like domains"/>
    <property type="match status" value="1"/>
</dbReference>
<feature type="transmembrane region" description="Helical" evidence="8">
    <location>
        <begin position="355"/>
        <end position="374"/>
    </location>
</feature>
<feature type="transmembrane region" description="Helical" evidence="8">
    <location>
        <begin position="161"/>
        <end position="184"/>
    </location>
</feature>
<evidence type="ECO:0000256" key="5">
    <source>
        <dbReference type="ARBA" id="ARBA00022989"/>
    </source>
</evidence>
<dbReference type="Gene3D" id="1.20.1720.10">
    <property type="entry name" value="Multidrug resistance protein D"/>
    <property type="match status" value="1"/>
</dbReference>
<gene>
    <name evidence="10" type="ORF">SAMN05444320_105401</name>
</gene>
<dbReference type="Pfam" id="PF07690">
    <property type="entry name" value="MFS_1"/>
    <property type="match status" value="1"/>
</dbReference>
<feature type="region of interest" description="Disordered" evidence="7">
    <location>
        <begin position="1"/>
        <end position="24"/>
    </location>
</feature>
<organism evidence="10 11">
    <name type="scientific">Streptoalloteichus hindustanus</name>
    <dbReference type="NCBI Taxonomy" id="2017"/>
    <lineage>
        <taxon>Bacteria</taxon>
        <taxon>Bacillati</taxon>
        <taxon>Actinomycetota</taxon>
        <taxon>Actinomycetes</taxon>
        <taxon>Pseudonocardiales</taxon>
        <taxon>Pseudonocardiaceae</taxon>
        <taxon>Streptoalloteichus</taxon>
    </lineage>
</organism>
<feature type="transmembrane region" description="Helical" evidence="8">
    <location>
        <begin position="99"/>
        <end position="120"/>
    </location>
</feature>
<feature type="transmembrane region" description="Helical" evidence="8">
    <location>
        <begin position="427"/>
        <end position="444"/>
    </location>
</feature>
<dbReference type="GO" id="GO:0005886">
    <property type="term" value="C:plasma membrane"/>
    <property type="evidence" value="ECO:0007669"/>
    <property type="project" value="UniProtKB-SubCell"/>
</dbReference>
<feature type="transmembrane region" description="Helical" evidence="8">
    <location>
        <begin position="67"/>
        <end position="87"/>
    </location>
</feature>
<evidence type="ECO:0000256" key="2">
    <source>
        <dbReference type="ARBA" id="ARBA00022448"/>
    </source>
</evidence>
<dbReference type="EMBL" id="FQVN01000005">
    <property type="protein sequence ID" value="SHF89814.1"/>
    <property type="molecule type" value="Genomic_DNA"/>
</dbReference>
<feature type="transmembrane region" description="Helical" evidence="8">
    <location>
        <begin position="132"/>
        <end position="149"/>
    </location>
</feature>
<feature type="domain" description="Major facilitator superfamily (MFS) profile" evidence="9">
    <location>
        <begin position="33"/>
        <end position="476"/>
    </location>
</feature>
<evidence type="ECO:0000256" key="3">
    <source>
        <dbReference type="ARBA" id="ARBA00022475"/>
    </source>
</evidence>
<evidence type="ECO:0000256" key="4">
    <source>
        <dbReference type="ARBA" id="ARBA00022692"/>
    </source>
</evidence>
<dbReference type="SUPFAM" id="SSF103473">
    <property type="entry name" value="MFS general substrate transporter"/>
    <property type="match status" value="1"/>
</dbReference>
<dbReference type="AlphaFoldDB" id="A0A1M5FE21"/>
<feature type="transmembrane region" description="Helical" evidence="8">
    <location>
        <begin position="253"/>
        <end position="270"/>
    </location>
</feature>
<protein>
    <submittedName>
        <fullName evidence="10">Major Facilitator Superfamily protein</fullName>
    </submittedName>
</protein>
<proteinExistence type="predicted"/>
<evidence type="ECO:0000256" key="1">
    <source>
        <dbReference type="ARBA" id="ARBA00004651"/>
    </source>
</evidence>
<dbReference type="OrthoDB" id="4325372at2"/>
<evidence type="ECO:0000259" key="9">
    <source>
        <dbReference type="PROSITE" id="PS50850"/>
    </source>
</evidence>
<dbReference type="STRING" id="2017.SAMN05444320_105401"/>
<name>A0A1M5FE21_STRHI</name>
<feature type="transmembrane region" description="Helical" evidence="8">
    <location>
        <begin position="386"/>
        <end position="406"/>
    </location>
</feature>
<keyword evidence="6 8" id="KW-0472">Membrane</keyword>
<keyword evidence="5 8" id="KW-1133">Transmembrane helix</keyword>
<dbReference type="PROSITE" id="PS50850">
    <property type="entry name" value="MFS"/>
    <property type="match status" value="1"/>
</dbReference>
<feature type="transmembrane region" description="Helical" evidence="8">
    <location>
        <begin position="220"/>
        <end position="241"/>
    </location>
</feature>
<dbReference type="PANTHER" id="PTHR42718">
    <property type="entry name" value="MAJOR FACILITATOR SUPERFAMILY MULTIDRUG TRANSPORTER MFSC"/>
    <property type="match status" value="1"/>
</dbReference>
<feature type="transmembrane region" description="Helical" evidence="8">
    <location>
        <begin position="326"/>
        <end position="348"/>
    </location>
</feature>
<feature type="transmembrane region" description="Helical" evidence="8">
    <location>
        <begin position="290"/>
        <end position="314"/>
    </location>
</feature>
<dbReference type="InterPro" id="IPR020846">
    <property type="entry name" value="MFS_dom"/>
</dbReference>
<dbReference type="GO" id="GO:0022857">
    <property type="term" value="F:transmembrane transporter activity"/>
    <property type="evidence" value="ECO:0007669"/>
    <property type="project" value="InterPro"/>
</dbReference>
<keyword evidence="11" id="KW-1185">Reference proteome</keyword>
<evidence type="ECO:0000256" key="8">
    <source>
        <dbReference type="SAM" id="Phobius"/>
    </source>
</evidence>
<keyword evidence="2" id="KW-0813">Transport</keyword>
<reference evidence="10 11" key="1">
    <citation type="submission" date="2016-11" db="EMBL/GenBank/DDBJ databases">
        <authorList>
            <person name="Jaros S."/>
            <person name="Januszkiewicz K."/>
            <person name="Wedrychowicz H."/>
        </authorList>
    </citation>
    <scope>NUCLEOTIDE SEQUENCE [LARGE SCALE GENOMIC DNA]</scope>
    <source>
        <strain evidence="10 11">DSM 44523</strain>
    </source>
</reference>
<feature type="transmembrane region" description="Helical" evidence="8">
    <location>
        <begin position="32"/>
        <end position="55"/>
    </location>
</feature>
<evidence type="ECO:0000256" key="6">
    <source>
        <dbReference type="ARBA" id="ARBA00023136"/>
    </source>
</evidence>
<dbReference type="InterPro" id="IPR011701">
    <property type="entry name" value="MFS"/>
</dbReference>
<keyword evidence="3" id="KW-1003">Cell membrane</keyword>
<dbReference type="Proteomes" id="UP000184501">
    <property type="component" value="Unassembled WGS sequence"/>
</dbReference>
<sequence length="481" mass="48126">MTTIPDDGLAERAGPADAGTATRPDARHRTGLAFAVLAVVQASLIFTITLISVPLPDIGREFGLGSADLVLVQAAYGLPYSGLLLFGGRLADRFGGRRVFAAGLAVFGLASATAAVVPGFEALVAVRFTQGIGAALTAPAAVAVLRALFPSPAAFGRAMATWGGMSVLGATLGPLVSGVVTTWVSWRWMFAVPVAVAVLGLAVTRGMFPEGRAGSSSVVGLDPAGAVLATLGISVGSYGLIASGDHPWSSTTVLVPLGVGVVLLAAFVAVERRVRDPLLPPGFAVEPRRLVGVVGILLAAAASGLVSFVLSVYLQQVRDWSPLETAGGFVPFAVALIASNSAAARLVGRFGAGPVTVAGLLVGAGGFALLTGIAPDSSYPLGLAPGLVLLPIGASLIFSGTAVLTTTNVPPHQVGLAGGVMNTAMELGPTVGMAALMAVAATRAEVVNGYAWAFGTAAVVYVVAALVAIPLLRRATAPAAS</sequence>
<dbReference type="PANTHER" id="PTHR42718:SF46">
    <property type="entry name" value="BLR6921 PROTEIN"/>
    <property type="match status" value="1"/>
</dbReference>
<dbReference type="RefSeq" id="WP_083959784.1">
    <property type="nucleotide sequence ID" value="NZ_FQVN01000005.1"/>
</dbReference>
<feature type="transmembrane region" description="Helical" evidence="8">
    <location>
        <begin position="190"/>
        <end position="208"/>
    </location>
</feature>
<evidence type="ECO:0000256" key="7">
    <source>
        <dbReference type="SAM" id="MobiDB-lite"/>
    </source>
</evidence>